<dbReference type="GO" id="GO:0051536">
    <property type="term" value="F:iron-sulfur cluster binding"/>
    <property type="evidence" value="ECO:0007669"/>
    <property type="project" value="UniProtKB-KW"/>
</dbReference>
<keyword evidence="8" id="KW-1185">Reference proteome</keyword>
<geneLocation type="plasmid" evidence="7 8">
    <name>pSA2</name>
</geneLocation>
<dbReference type="InterPro" id="IPR024032">
    <property type="entry name" value="rSAM_paired_HxsC"/>
</dbReference>
<accession>A0A1D8ADX7</accession>
<evidence type="ECO:0000259" key="6">
    <source>
        <dbReference type="PROSITE" id="PS51918"/>
    </source>
</evidence>
<feature type="domain" description="Radical SAM core" evidence="6">
    <location>
        <begin position="102"/>
        <end position="327"/>
    </location>
</feature>
<evidence type="ECO:0000313" key="7">
    <source>
        <dbReference type="EMBL" id="AOR80327.1"/>
    </source>
</evidence>
<dbReference type="InterPro" id="IPR007197">
    <property type="entry name" value="rSAM"/>
</dbReference>
<keyword evidence="5" id="KW-0411">Iron-sulfur</keyword>
<evidence type="ECO:0000256" key="3">
    <source>
        <dbReference type="ARBA" id="ARBA00022723"/>
    </source>
</evidence>
<dbReference type="InterPro" id="IPR058240">
    <property type="entry name" value="rSAM_sf"/>
</dbReference>
<comment type="cofactor">
    <cofactor evidence="1">
        <name>[4Fe-4S] cluster</name>
        <dbReference type="ChEBI" id="CHEBI:49883"/>
    </cofactor>
</comment>
<evidence type="ECO:0000256" key="4">
    <source>
        <dbReference type="ARBA" id="ARBA00023004"/>
    </source>
</evidence>
<evidence type="ECO:0000256" key="5">
    <source>
        <dbReference type="ARBA" id="ARBA00023014"/>
    </source>
</evidence>
<dbReference type="SFLD" id="SFLDG01067">
    <property type="entry name" value="SPASM/twitch_domain_containing"/>
    <property type="match status" value="1"/>
</dbReference>
<dbReference type="Gene3D" id="3.20.20.70">
    <property type="entry name" value="Aldolase class I"/>
    <property type="match status" value="1"/>
</dbReference>
<keyword evidence="4" id="KW-0408">Iron</keyword>
<sequence>MITLRGRLTQFNQSAINRGPAIVKLSDRTDRPMPLRAVEAFIHHHGPIPDGFGWYLVKDAETLALIPGGAAAAVLSEDFHHLGDGDVVRLEPAKAGIRTLFRKAVAYNHFLLTERCNNYCLMCSQPPRAVDDGWIVDEVLEVLRLMDRSATEIGFTGGEPTLLGARFIELVQAAGSHLPNTALHILSNGRSFATGTLARDLGAVRHPDLMLGIPVYADLAHVHDHVVQADGAFDETIRGILALKAQGVRVEIRVVLQEQTVPRLIPLARFLARNLLFVDHVALMGLELTGFARANLERIWIDPVDYQAELTEAVGILDRAGMKVSIYNSQHCILEPSLRRFSRRSISDWKQEYMPECEGCAAQGECGGFFSSAKFRYSRGISPILKAS</sequence>
<dbReference type="Pfam" id="PF04055">
    <property type="entry name" value="Radical_SAM"/>
    <property type="match status" value="1"/>
</dbReference>
<dbReference type="AlphaFoldDB" id="A0A1D8ADX7"/>
<dbReference type="PROSITE" id="PS51918">
    <property type="entry name" value="RADICAL_SAM"/>
    <property type="match status" value="1"/>
</dbReference>
<dbReference type="GO" id="GO:0046872">
    <property type="term" value="F:metal ion binding"/>
    <property type="evidence" value="ECO:0007669"/>
    <property type="project" value="UniProtKB-KW"/>
</dbReference>
<evidence type="ECO:0000256" key="2">
    <source>
        <dbReference type="ARBA" id="ARBA00022691"/>
    </source>
</evidence>
<proteinExistence type="predicted"/>
<reference evidence="8" key="1">
    <citation type="journal article" date="2017" name="J. Biotechnol.">
        <title>Complete genome sequence of Novosphingobium resinovorum SA1, a versatile xenobiotic-degrading bacterium capable of utilizing sulfanilic acid.</title>
        <authorList>
            <person name="Hegedus B."/>
            <person name="Kos P.B."/>
            <person name="Balint B."/>
            <person name="Maroti G."/>
            <person name="Gan H.M."/>
            <person name="Perei K."/>
            <person name="Rakhely G."/>
        </authorList>
    </citation>
    <scope>NUCLEOTIDE SEQUENCE [LARGE SCALE GENOMIC DNA]</scope>
    <source>
        <strain evidence="8">SA1</strain>
    </source>
</reference>
<keyword evidence="3" id="KW-0479">Metal-binding</keyword>
<keyword evidence="7" id="KW-0614">Plasmid</keyword>
<dbReference type="OrthoDB" id="4501241at2"/>
<protein>
    <submittedName>
        <fullName evidence="7">His-Xaa-Ser system radical SAM maturase HxsC</fullName>
    </submittedName>
</protein>
<dbReference type="Proteomes" id="UP000094626">
    <property type="component" value="Plasmid pSA2"/>
</dbReference>
<evidence type="ECO:0000313" key="8">
    <source>
        <dbReference type="Proteomes" id="UP000094626"/>
    </source>
</evidence>
<organism evidence="7 8">
    <name type="scientific">Novosphingobium resinovorum</name>
    <dbReference type="NCBI Taxonomy" id="158500"/>
    <lineage>
        <taxon>Bacteria</taxon>
        <taxon>Pseudomonadati</taxon>
        <taxon>Pseudomonadota</taxon>
        <taxon>Alphaproteobacteria</taxon>
        <taxon>Sphingomonadales</taxon>
        <taxon>Sphingomonadaceae</taxon>
        <taxon>Novosphingobium</taxon>
    </lineage>
</organism>
<dbReference type="KEGG" id="nre:BES08_25900"/>
<keyword evidence="2" id="KW-0949">S-adenosyl-L-methionine</keyword>
<evidence type="ECO:0000256" key="1">
    <source>
        <dbReference type="ARBA" id="ARBA00001966"/>
    </source>
</evidence>
<dbReference type="SFLD" id="SFLDS00029">
    <property type="entry name" value="Radical_SAM"/>
    <property type="match status" value="1"/>
</dbReference>
<dbReference type="GO" id="GO:0003824">
    <property type="term" value="F:catalytic activity"/>
    <property type="evidence" value="ECO:0007669"/>
    <property type="project" value="InterPro"/>
</dbReference>
<dbReference type="EMBL" id="CP017077">
    <property type="protein sequence ID" value="AOR80327.1"/>
    <property type="molecule type" value="Genomic_DNA"/>
</dbReference>
<dbReference type="CDD" id="cd01335">
    <property type="entry name" value="Radical_SAM"/>
    <property type="match status" value="1"/>
</dbReference>
<dbReference type="SUPFAM" id="SSF102114">
    <property type="entry name" value="Radical SAM enzymes"/>
    <property type="match status" value="1"/>
</dbReference>
<dbReference type="InterPro" id="IPR050377">
    <property type="entry name" value="Radical_SAM_PqqE_MftC-like"/>
</dbReference>
<gene>
    <name evidence="7" type="ORF">BES08_25900</name>
</gene>
<dbReference type="NCBIfam" id="TIGR03977">
    <property type="entry name" value="rSAM_pair_HxsC"/>
    <property type="match status" value="1"/>
</dbReference>
<dbReference type="PANTHER" id="PTHR11228">
    <property type="entry name" value="RADICAL SAM DOMAIN PROTEIN"/>
    <property type="match status" value="1"/>
</dbReference>
<name>A0A1D8ADX7_9SPHN</name>
<dbReference type="SFLD" id="SFLDG01103">
    <property type="entry name" value="Uncharacterised_Radical_SAM_Su"/>
    <property type="match status" value="1"/>
</dbReference>
<dbReference type="InterPro" id="IPR013785">
    <property type="entry name" value="Aldolase_TIM"/>
</dbReference>
<dbReference type="PANTHER" id="PTHR11228:SF7">
    <property type="entry name" value="PQQA PEPTIDE CYCLASE"/>
    <property type="match status" value="1"/>
</dbReference>